<gene>
    <name evidence="3" type="ORF">ACAT0790_LOCUS18088</name>
</gene>
<feature type="domain" description="NodB homology" evidence="2">
    <location>
        <begin position="85"/>
        <end position="284"/>
    </location>
</feature>
<keyword evidence="1" id="KW-1133">Transmembrane helix</keyword>
<keyword evidence="1" id="KW-0812">Transmembrane</keyword>
<evidence type="ECO:0000313" key="3">
    <source>
        <dbReference type="EMBL" id="CAD9122721.1"/>
    </source>
</evidence>
<dbReference type="InterPro" id="IPR050248">
    <property type="entry name" value="Polysacc_deacetylase_ArnD"/>
</dbReference>
<dbReference type="PROSITE" id="PS51677">
    <property type="entry name" value="NODB"/>
    <property type="match status" value="1"/>
</dbReference>
<dbReference type="PANTHER" id="PTHR10587:SF137">
    <property type="entry name" value="4-DEOXY-4-FORMAMIDO-L-ARABINOSE-PHOSPHOUNDECAPRENOL DEFORMYLASE ARND-RELATED"/>
    <property type="match status" value="1"/>
</dbReference>
<dbReference type="GO" id="GO:0004099">
    <property type="term" value="F:chitin deacetylase activity"/>
    <property type="evidence" value="ECO:0007669"/>
    <property type="project" value="UniProtKB-ARBA"/>
</dbReference>
<proteinExistence type="predicted"/>
<dbReference type="SUPFAM" id="SSF88713">
    <property type="entry name" value="Glycoside hydrolase/deacetylase"/>
    <property type="match status" value="1"/>
</dbReference>
<dbReference type="PANTHER" id="PTHR10587">
    <property type="entry name" value="GLYCOSYL TRANSFERASE-RELATED"/>
    <property type="match status" value="1"/>
</dbReference>
<dbReference type="Pfam" id="PF01522">
    <property type="entry name" value="Polysacc_deac_1"/>
    <property type="match status" value="1"/>
</dbReference>
<reference evidence="3" key="1">
    <citation type="submission" date="2021-01" db="EMBL/GenBank/DDBJ databases">
        <authorList>
            <person name="Corre E."/>
            <person name="Pelletier E."/>
            <person name="Niang G."/>
            <person name="Scheremetjew M."/>
            <person name="Finn R."/>
            <person name="Kale V."/>
            <person name="Holt S."/>
            <person name="Cochrane G."/>
            <person name="Meng A."/>
            <person name="Brown T."/>
            <person name="Cohen L."/>
        </authorList>
    </citation>
    <scope>NUCLEOTIDE SEQUENCE</scope>
    <source>
        <strain evidence="3">OF101</strain>
    </source>
</reference>
<accession>A0A7S1M5Q7</accession>
<dbReference type="InterPro" id="IPR011330">
    <property type="entry name" value="Glyco_hydro/deAcase_b/a-brl"/>
</dbReference>
<protein>
    <recommendedName>
        <fullName evidence="2">NodB homology domain-containing protein</fullName>
    </recommendedName>
</protein>
<feature type="transmembrane region" description="Helical" evidence="1">
    <location>
        <begin position="45"/>
        <end position="69"/>
    </location>
</feature>
<evidence type="ECO:0000256" key="1">
    <source>
        <dbReference type="SAM" id="Phobius"/>
    </source>
</evidence>
<organism evidence="3">
    <name type="scientific">Alexandrium catenella</name>
    <name type="common">Red tide dinoflagellate</name>
    <name type="synonym">Gonyaulax catenella</name>
    <dbReference type="NCBI Taxonomy" id="2925"/>
    <lineage>
        <taxon>Eukaryota</taxon>
        <taxon>Sar</taxon>
        <taxon>Alveolata</taxon>
        <taxon>Dinophyceae</taxon>
        <taxon>Gonyaulacales</taxon>
        <taxon>Pyrocystaceae</taxon>
        <taxon>Alexandrium</taxon>
    </lineage>
</organism>
<name>A0A7S1M5Q7_ALECA</name>
<feature type="transmembrane region" description="Helical" evidence="1">
    <location>
        <begin position="12"/>
        <end position="33"/>
    </location>
</feature>
<keyword evidence="1" id="KW-0472">Membrane</keyword>
<dbReference type="AlphaFoldDB" id="A0A7S1M5Q7"/>
<dbReference type="GO" id="GO:0005975">
    <property type="term" value="P:carbohydrate metabolic process"/>
    <property type="evidence" value="ECO:0007669"/>
    <property type="project" value="InterPro"/>
</dbReference>
<evidence type="ECO:0000259" key="2">
    <source>
        <dbReference type="PROSITE" id="PS51677"/>
    </source>
</evidence>
<dbReference type="Gene3D" id="3.20.20.370">
    <property type="entry name" value="Glycoside hydrolase/deacetylase"/>
    <property type="match status" value="1"/>
</dbReference>
<dbReference type="InterPro" id="IPR002509">
    <property type="entry name" value="NODB_dom"/>
</dbReference>
<dbReference type="EMBL" id="HBGE01030052">
    <property type="protein sequence ID" value="CAD9122721.1"/>
    <property type="molecule type" value="Transcribed_RNA"/>
</dbReference>
<sequence length="305" mass="33806">MKTTRVIVAKTVSSPLLLSCAVGSIVGTSALLFGAAATEHVIDDLAVFLVLLLVASLAYLQSDWALAYLERFSPDVVWRIPTRQKMAALTIDDVPLLEQPTSLEEILDVLKEHEVTATLFVMSGFDLAPEKGGMKPEARKRCRELLQRAVAEGHEFGNHLQFDFPAIAMEPPAFDAAFGHCDRLLAELAGGEQAWRDRPRRWFRPASAMWNSHILRRAREKGYTTVIANCYPHDVASVTRRLNARYLKWRVRPGAVVIVHDRWHTPETLRQALPYIKSQGLRLGTLSALQAAADSDATAQGGATE</sequence>